<accession>A0A1E7Q711</accession>
<evidence type="ECO:0000313" key="1">
    <source>
        <dbReference type="EMBL" id="OEY69838.1"/>
    </source>
</evidence>
<reference evidence="2" key="1">
    <citation type="submission" date="2016-09" db="EMBL/GenBank/DDBJ databases">
        <authorList>
            <person name="Wan X."/>
            <person name="Hou S."/>
        </authorList>
    </citation>
    <scope>NUCLEOTIDE SEQUENCE [LARGE SCALE GENOMIC DNA]</scope>
    <source>
        <strain evidence="2">KH87</strain>
    </source>
</reference>
<sequence>MNYLLDLPQVATDDVAKCDSPLLTPLTPFNPVANRNISQQQRMLMQLIQQHQAQAGWIVLLAPSPQVIKLLANVEQLPLHKVLVIHKKQLANLTTVIDTALTSGNCKVVINCGQPLTDNIDHECQKLAAQHHAWFYQLDNLCQRLNPH</sequence>
<dbReference type="Pfam" id="PF03846">
    <property type="entry name" value="SulA"/>
    <property type="match status" value="1"/>
</dbReference>
<evidence type="ECO:0008006" key="3">
    <source>
        <dbReference type="Google" id="ProtNLM"/>
    </source>
</evidence>
<name>A0A1E7Q711_9GAMM</name>
<dbReference type="GO" id="GO:0009432">
    <property type="term" value="P:SOS response"/>
    <property type="evidence" value="ECO:0007669"/>
    <property type="project" value="InterPro"/>
</dbReference>
<dbReference type="GO" id="GO:0051782">
    <property type="term" value="P:negative regulation of cell division"/>
    <property type="evidence" value="ECO:0007669"/>
    <property type="project" value="InterPro"/>
</dbReference>
<dbReference type="AlphaFoldDB" id="A0A1E7Q711"/>
<dbReference type="InterPro" id="IPR004596">
    <property type="entry name" value="Cell_div_suppressor_SulA"/>
</dbReference>
<dbReference type="Proteomes" id="UP000242258">
    <property type="component" value="Unassembled WGS sequence"/>
</dbReference>
<comment type="caution">
    <text evidence="1">The sequence shown here is derived from an EMBL/GenBank/DDBJ whole genome shotgun (WGS) entry which is preliminary data.</text>
</comment>
<protein>
    <recommendedName>
        <fullName evidence="3">Cell division inhibitor</fullName>
    </recommendedName>
</protein>
<dbReference type="InterPro" id="IPR027417">
    <property type="entry name" value="P-loop_NTPase"/>
</dbReference>
<proteinExistence type="predicted"/>
<organism evidence="1 2">
    <name type="scientific">Rheinheimera salexigens</name>
    <dbReference type="NCBI Taxonomy" id="1628148"/>
    <lineage>
        <taxon>Bacteria</taxon>
        <taxon>Pseudomonadati</taxon>
        <taxon>Pseudomonadota</taxon>
        <taxon>Gammaproteobacteria</taxon>
        <taxon>Chromatiales</taxon>
        <taxon>Chromatiaceae</taxon>
        <taxon>Rheinheimera</taxon>
    </lineage>
</organism>
<gene>
    <name evidence="1" type="ORF">BI198_09900</name>
</gene>
<dbReference type="RefSeq" id="WP_070049407.1">
    <property type="nucleotide sequence ID" value="NZ_CBCSDO010000007.1"/>
</dbReference>
<dbReference type="SUPFAM" id="SSF52540">
    <property type="entry name" value="P-loop containing nucleoside triphosphate hydrolases"/>
    <property type="match status" value="1"/>
</dbReference>
<dbReference type="EMBL" id="MKEK01000001">
    <property type="protein sequence ID" value="OEY69838.1"/>
    <property type="molecule type" value="Genomic_DNA"/>
</dbReference>
<evidence type="ECO:0000313" key="2">
    <source>
        <dbReference type="Proteomes" id="UP000242258"/>
    </source>
</evidence>
<dbReference type="OrthoDB" id="5767645at2"/>
<dbReference type="Gene3D" id="3.40.50.300">
    <property type="entry name" value="P-loop containing nucleotide triphosphate hydrolases"/>
    <property type="match status" value="1"/>
</dbReference>
<dbReference type="STRING" id="1628148.BI198_09900"/>
<keyword evidence="2" id="KW-1185">Reference proteome</keyword>